<organism evidence="2 3">
    <name type="scientific">Rhipicephalus microplus</name>
    <name type="common">Cattle tick</name>
    <name type="synonym">Boophilus microplus</name>
    <dbReference type="NCBI Taxonomy" id="6941"/>
    <lineage>
        <taxon>Eukaryota</taxon>
        <taxon>Metazoa</taxon>
        <taxon>Ecdysozoa</taxon>
        <taxon>Arthropoda</taxon>
        <taxon>Chelicerata</taxon>
        <taxon>Arachnida</taxon>
        <taxon>Acari</taxon>
        <taxon>Parasitiformes</taxon>
        <taxon>Ixodida</taxon>
        <taxon>Ixodoidea</taxon>
        <taxon>Ixodidae</taxon>
        <taxon>Rhipicephalinae</taxon>
        <taxon>Rhipicephalus</taxon>
        <taxon>Boophilus</taxon>
    </lineage>
</organism>
<feature type="region of interest" description="Disordered" evidence="1">
    <location>
        <begin position="1"/>
        <end position="64"/>
    </location>
</feature>
<reference evidence="2" key="1">
    <citation type="journal article" date="2020" name="Cell">
        <title>Large-Scale Comparative Analyses of Tick Genomes Elucidate Their Genetic Diversity and Vector Capacities.</title>
        <authorList>
            <consortium name="Tick Genome and Microbiome Consortium (TIGMIC)"/>
            <person name="Jia N."/>
            <person name="Wang J."/>
            <person name="Shi W."/>
            <person name="Du L."/>
            <person name="Sun Y."/>
            <person name="Zhan W."/>
            <person name="Jiang J.F."/>
            <person name="Wang Q."/>
            <person name="Zhang B."/>
            <person name="Ji P."/>
            <person name="Bell-Sakyi L."/>
            <person name="Cui X.M."/>
            <person name="Yuan T.T."/>
            <person name="Jiang B.G."/>
            <person name="Yang W.F."/>
            <person name="Lam T.T."/>
            <person name="Chang Q.C."/>
            <person name="Ding S.J."/>
            <person name="Wang X.J."/>
            <person name="Zhu J.G."/>
            <person name="Ruan X.D."/>
            <person name="Zhao L."/>
            <person name="Wei J.T."/>
            <person name="Ye R.Z."/>
            <person name="Que T.C."/>
            <person name="Du C.H."/>
            <person name="Zhou Y.H."/>
            <person name="Cheng J.X."/>
            <person name="Dai P.F."/>
            <person name="Guo W.B."/>
            <person name="Han X.H."/>
            <person name="Huang E.J."/>
            <person name="Li L.F."/>
            <person name="Wei W."/>
            <person name="Gao Y.C."/>
            <person name="Liu J.Z."/>
            <person name="Shao H.Z."/>
            <person name="Wang X."/>
            <person name="Wang C.C."/>
            <person name="Yang T.C."/>
            <person name="Huo Q.B."/>
            <person name="Li W."/>
            <person name="Chen H.Y."/>
            <person name="Chen S.E."/>
            <person name="Zhou L.G."/>
            <person name="Ni X.B."/>
            <person name="Tian J.H."/>
            <person name="Sheng Y."/>
            <person name="Liu T."/>
            <person name="Pan Y.S."/>
            <person name="Xia L.Y."/>
            <person name="Li J."/>
            <person name="Zhao F."/>
            <person name="Cao W.C."/>
        </authorList>
    </citation>
    <scope>NUCLEOTIDE SEQUENCE</scope>
    <source>
        <strain evidence="2">Rmic-2018</strain>
    </source>
</reference>
<comment type="caution">
    <text evidence="2">The sequence shown here is derived from an EMBL/GenBank/DDBJ whole genome shotgun (WGS) entry which is preliminary data.</text>
</comment>
<protein>
    <submittedName>
        <fullName evidence="2">Uncharacterized protein</fullName>
    </submittedName>
</protein>
<dbReference type="EMBL" id="JABSTU010000001">
    <property type="protein sequence ID" value="KAH8041912.1"/>
    <property type="molecule type" value="Genomic_DNA"/>
</dbReference>
<proteinExistence type="predicted"/>
<evidence type="ECO:0000313" key="2">
    <source>
        <dbReference type="EMBL" id="KAH8041912.1"/>
    </source>
</evidence>
<gene>
    <name evidence="2" type="ORF">HPB51_019547</name>
</gene>
<feature type="compositionally biased region" description="Basic and acidic residues" evidence="1">
    <location>
        <begin position="84"/>
        <end position="105"/>
    </location>
</feature>
<sequence length="191" mass="21307">MEVDEAYPGPSRAPESLNADTDASGVSSRQAKDDEPASVDATLGNETGDAACSERHGRTEDAWHTVLSRRQKKLLKKQQSQMEKAVKANEKFESYPPAEKQKREATQGFRQRKRRGPPPLLKEDIKIILRPHKGLWVKNILGLELSRAVIDACQRSFNGNDFLLRVHPGSNVEILSMPSMEVASRLHLGAR</sequence>
<evidence type="ECO:0000313" key="3">
    <source>
        <dbReference type="Proteomes" id="UP000821866"/>
    </source>
</evidence>
<reference evidence="2" key="2">
    <citation type="submission" date="2021-09" db="EMBL/GenBank/DDBJ databases">
        <authorList>
            <person name="Jia N."/>
            <person name="Wang J."/>
            <person name="Shi W."/>
            <person name="Du L."/>
            <person name="Sun Y."/>
            <person name="Zhan W."/>
            <person name="Jiang J."/>
            <person name="Wang Q."/>
            <person name="Zhang B."/>
            <person name="Ji P."/>
            <person name="Sakyi L.B."/>
            <person name="Cui X."/>
            <person name="Yuan T."/>
            <person name="Jiang B."/>
            <person name="Yang W."/>
            <person name="Lam T.T.-Y."/>
            <person name="Chang Q."/>
            <person name="Ding S."/>
            <person name="Wang X."/>
            <person name="Zhu J."/>
            <person name="Ruan X."/>
            <person name="Zhao L."/>
            <person name="Wei J."/>
            <person name="Que T."/>
            <person name="Du C."/>
            <person name="Cheng J."/>
            <person name="Dai P."/>
            <person name="Han X."/>
            <person name="Huang E."/>
            <person name="Gao Y."/>
            <person name="Liu J."/>
            <person name="Shao H."/>
            <person name="Ye R."/>
            <person name="Li L."/>
            <person name="Wei W."/>
            <person name="Wang X."/>
            <person name="Wang C."/>
            <person name="Huo Q."/>
            <person name="Li W."/>
            <person name="Guo W."/>
            <person name="Chen H."/>
            <person name="Chen S."/>
            <person name="Zhou L."/>
            <person name="Zhou L."/>
            <person name="Ni X."/>
            <person name="Tian J."/>
            <person name="Zhou Y."/>
            <person name="Sheng Y."/>
            <person name="Liu T."/>
            <person name="Pan Y."/>
            <person name="Xia L."/>
            <person name="Li J."/>
            <person name="Zhao F."/>
            <person name="Cao W."/>
        </authorList>
    </citation>
    <scope>NUCLEOTIDE SEQUENCE</scope>
    <source>
        <strain evidence="2">Rmic-2018</strain>
        <tissue evidence="2">Larvae</tissue>
    </source>
</reference>
<dbReference type="Proteomes" id="UP000821866">
    <property type="component" value="Chromosome 1"/>
</dbReference>
<feature type="region of interest" description="Disordered" evidence="1">
    <location>
        <begin position="78"/>
        <end position="117"/>
    </location>
</feature>
<feature type="compositionally biased region" description="Polar residues" evidence="1">
    <location>
        <begin position="18"/>
        <end position="29"/>
    </location>
</feature>
<evidence type="ECO:0000256" key="1">
    <source>
        <dbReference type="SAM" id="MobiDB-lite"/>
    </source>
</evidence>
<accession>A0A9J6F8C7</accession>
<name>A0A9J6F8C7_RHIMP</name>
<feature type="compositionally biased region" description="Basic and acidic residues" evidence="1">
    <location>
        <begin position="52"/>
        <end position="63"/>
    </location>
</feature>
<dbReference type="AlphaFoldDB" id="A0A9J6F8C7"/>
<keyword evidence="3" id="KW-1185">Reference proteome</keyword>